<dbReference type="Pfam" id="PF00583">
    <property type="entry name" value="Acetyltransf_1"/>
    <property type="match status" value="1"/>
</dbReference>
<name>A0ABQ9NG85_9PEZI</name>
<dbReference type="Gene3D" id="3.40.630.30">
    <property type="match status" value="1"/>
</dbReference>
<sequence length="234" mass="26298">MDIQLIPATVASVPEMVDCGRRAFENDALEHAIFPNRSEVLLESKEVLEYRMNRIRKRLQSPDWHYVLATIDSTEAPAKVVGYAGWMAPPPQENITEQKQVESAVESQIQQHPFAIDDEYSPKGMDMDAFKHANEVIEKAKKEILGKEEHRVWYLASLAVDPDFKGKGIASNLVQWGVGKAEEVGLPAYLESSPAAVGLYRRLGFKELRKLSVIRNDESHFSTVMMRTPGSAET</sequence>
<organism evidence="2 3">
    <name type="scientific">Coniosporium apollinis</name>
    <dbReference type="NCBI Taxonomy" id="61459"/>
    <lineage>
        <taxon>Eukaryota</taxon>
        <taxon>Fungi</taxon>
        <taxon>Dikarya</taxon>
        <taxon>Ascomycota</taxon>
        <taxon>Pezizomycotina</taxon>
        <taxon>Dothideomycetes</taxon>
        <taxon>Dothideomycetes incertae sedis</taxon>
        <taxon>Coniosporium</taxon>
    </lineage>
</organism>
<evidence type="ECO:0000313" key="2">
    <source>
        <dbReference type="EMBL" id="KAJ9656099.1"/>
    </source>
</evidence>
<dbReference type="CDD" id="cd04301">
    <property type="entry name" value="NAT_SF"/>
    <property type="match status" value="1"/>
</dbReference>
<dbReference type="InterPro" id="IPR052523">
    <property type="entry name" value="Trichothecene_AcTrans"/>
</dbReference>
<dbReference type="PROSITE" id="PS51186">
    <property type="entry name" value="GNAT"/>
    <property type="match status" value="1"/>
</dbReference>
<proteinExistence type="predicted"/>
<dbReference type="InterPro" id="IPR000182">
    <property type="entry name" value="GNAT_dom"/>
</dbReference>
<keyword evidence="3" id="KW-1185">Reference proteome</keyword>
<accession>A0ABQ9NG85</accession>
<dbReference type="EMBL" id="JAPDRL010000137">
    <property type="protein sequence ID" value="KAJ9656099.1"/>
    <property type="molecule type" value="Genomic_DNA"/>
</dbReference>
<dbReference type="SUPFAM" id="SSF55729">
    <property type="entry name" value="Acyl-CoA N-acyltransferases (Nat)"/>
    <property type="match status" value="1"/>
</dbReference>
<dbReference type="PANTHER" id="PTHR42791:SF2">
    <property type="entry name" value="N-ACETYLTRANSFERASE DOMAIN-CONTAINING PROTEIN"/>
    <property type="match status" value="1"/>
</dbReference>
<feature type="domain" description="N-acetyltransferase" evidence="1">
    <location>
        <begin position="99"/>
        <end position="230"/>
    </location>
</feature>
<evidence type="ECO:0000313" key="3">
    <source>
        <dbReference type="Proteomes" id="UP001172684"/>
    </source>
</evidence>
<reference evidence="2" key="1">
    <citation type="submission" date="2022-10" db="EMBL/GenBank/DDBJ databases">
        <title>Culturing micro-colonial fungi from biological soil crusts in the Mojave desert and describing Neophaeococcomyces mojavensis, and introducing the new genera and species Taxawa tesnikishii.</title>
        <authorList>
            <person name="Kurbessoian T."/>
            <person name="Stajich J.E."/>
        </authorList>
    </citation>
    <scope>NUCLEOTIDE SEQUENCE</scope>
    <source>
        <strain evidence="2">TK_1</strain>
    </source>
</reference>
<evidence type="ECO:0000259" key="1">
    <source>
        <dbReference type="PROSITE" id="PS51186"/>
    </source>
</evidence>
<protein>
    <recommendedName>
        <fullName evidence="1">N-acetyltransferase domain-containing protein</fullName>
    </recommendedName>
</protein>
<dbReference type="InterPro" id="IPR016181">
    <property type="entry name" value="Acyl_CoA_acyltransferase"/>
</dbReference>
<dbReference type="PANTHER" id="PTHR42791">
    <property type="entry name" value="GNAT FAMILY ACETYLTRANSFERASE"/>
    <property type="match status" value="1"/>
</dbReference>
<dbReference type="Proteomes" id="UP001172684">
    <property type="component" value="Unassembled WGS sequence"/>
</dbReference>
<comment type="caution">
    <text evidence="2">The sequence shown here is derived from an EMBL/GenBank/DDBJ whole genome shotgun (WGS) entry which is preliminary data.</text>
</comment>
<gene>
    <name evidence="2" type="ORF">H2201_008636</name>
</gene>